<proteinExistence type="predicted"/>
<dbReference type="InterPro" id="IPR001810">
    <property type="entry name" value="F-box_dom"/>
</dbReference>
<reference evidence="2 3" key="1">
    <citation type="journal article" date="2015" name="Fungal Genet. Biol.">
        <title>Evolution of novel wood decay mechanisms in Agaricales revealed by the genome sequences of Fistulina hepatica and Cylindrobasidium torrendii.</title>
        <authorList>
            <person name="Floudas D."/>
            <person name="Held B.W."/>
            <person name="Riley R."/>
            <person name="Nagy L.G."/>
            <person name="Koehler G."/>
            <person name="Ransdell A.S."/>
            <person name="Younus H."/>
            <person name="Chow J."/>
            <person name="Chiniquy J."/>
            <person name="Lipzen A."/>
            <person name="Tritt A."/>
            <person name="Sun H."/>
            <person name="Haridas S."/>
            <person name="LaButti K."/>
            <person name="Ohm R.A."/>
            <person name="Kues U."/>
            <person name="Blanchette R.A."/>
            <person name="Grigoriev I.V."/>
            <person name="Minto R.E."/>
            <person name="Hibbett D.S."/>
        </authorList>
    </citation>
    <scope>NUCLEOTIDE SEQUENCE [LARGE SCALE GENOMIC DNA]</scope>
    <source>
        <strain evidence="2 3">FP15055 ss-10</strain>
    </source>
</reference>
<dbReference type="Pfam" id="PF12937">
    <property type="entry name" value="F-box-like"/>
    <property type="match status" value="1"/>
</dbReference>
<evidence type="ECO:0000313" key="2">
    <source>
        <dbReference type="EMBL" id="KIY70975.1"/>
    </source>
</evidence>
<sequence length="161" mass="18289">MTCERCGLPKERPTRTIEKATPFPEYFGQNVCVEPATARRVADFLSNARKEEAEMASDIRTMEASLAQMKAEHVAAKRLIAKHAALLSHVHRLPNEILEQIFLFFPAASTMTNIPPVWRDDFGIWRITWVCRQWRTVAVQVAELWNSVQTSELARGKHGSA</sequence>
<dbReference type="Gene3D" id="1.20.1280.50">
    <property type="match status" value="1"/>
</dbReference>
<dbReference type="PROSITE" id="PS50181">
    <property type="entry name" value="FBOX"/>
    <property type="match status" value="1"/>
</dbReference>
<dbReference type="OrthoDB" id="3221235at2759"/>
<dbReference type="EMBL" id="KN880460">
    <property type="protein sequence ID" value="KIY70975.1"/>
    <property type="molecule type" value="Genomic_DNA"/>
</dbReference>
<name>A0A0D7BL73_9AGAR</name>
<gene>
    <name evidence="2" type="ORF">CYLTODRAFT_419251</name>
</gene>
<protein>
    <recommendedName>
        <fullName evidence="1">F-box domain-containing protein</fullName>
    </recommendedName>
</protein>
<dbReference type="Proteomes" id="UP000054007">
    <property type="component" value="Unassembled WGS sequence"/>
</dbReference>
<accession>A0A0D7BL73</accession>
<evidence type="ECO:0000259" key="1">
    <source>
        <dbReference type="PROSITE" id="PS50181"/>
    </source>
</evidence>
<evidence type="ECO:0000313" key="3">
    <source>
        <dbReference type="Proteomes" id="UP000054007"/>
    </source>
</evidence>
<organism evidence="2 3">
    <name type="scientific">Cylindrobasidium torrendii FP15055 ss-10</name>
    <dbReference type="NCBI Taxonomy" id="1314674"/>
    <lineage>
        <taxon>Eukaryota</taxon>
        <taxon>Fungi</taxon>
        <taxon>Dikarya</taxon>
        <taxon>Basidiomycota</taxon>
        <taxon>Agaricomycotina</taxon>
        <taxon>Agaricomycetes</taxon>
        <taxon>Agaricomycetidae</taxon>
        <taxon>Agaricales</taxon>
        <taxon>Marasmiineae</taxon>
        <taxon>Physalacriaceae</taxon>
        <taxon>Cylindrobasidium</taxon>
    </lineage>
</organism>
<keyword evidence="3" id="KW-1185">Reference proteome</keyword>
<feature type="domain" description="F-box" evidence="1">
    <location>
        <begin position="87"/>
        <end position="148"/>
    </location>
</feature>
<dbReference type="AlphaFoldDB" id="A0A0D7BL73"/>